<dbReference type="PROSITE" id="PS00041">
    <property type="entry name" value="HTH_ARAC_FAMILY_1"/>
    <property type="match status" value="1"/>
</dbReference>
<evidence type="ECO:0000313" key="6">
    <source>
        <dbReference type="Proteomes" id="UP001321486"/>
    </source>
</evidence>
<proteinExistence type="predicted"/>
<dbReference type="Gene3D" id="1.10.10.60">
    <property type="entry name" value="Homeodomain-like"/>
    <property type="match status" value="2"/>
</dbReference>
<dbReference type="PRINTS" id="PR00032">
    <property type="entry name" value="HTHARAC"/>
</dbReference>
<sequence>MLWTAVRDPDIARTVTDILDDPGSNWTLARASLNATTSRATFMRRFQRETGMTFGAFLVQARLSAAAVLLRGTSHGSVADVAAQVGYQSESAFSRAFRNVVGTTPGAFRREGVGALRGLGHRD</sequence>
<dbReference type="SMART" id="SM00342">
    <property type="entry name" value="HTH_ARAC"/>
    <property type="match status" value="1"/>
</dbReference>
<keyword evidence="2" id="KW-0238">DNA-binding</keyword>
<evidence type="ECO:0000313" key="5">
    <source>
        <dbReference type="EMBL" id="BDZ48714.1"/>
    </source>
</evidence>
<name>A0ABM8GJZ5_9MICO</name>
<dbReference type="EMBL" id="AP027732">
    <property type="protein sequence ID" value="BDZ48714.1"/>
    <property type="molecule type" value="Genomic_DNA"/>
</dbReference>
<gene>
    <name evidence="5" type="ORF">GCM10025867_09550</name>
</gene>
<dbReference type="SUPFAM" id="SSF46689">
    <property type="entry name" value="Homeodomain-like"/>
    <property type="match status" value="2"/>
</dbReference>
<dbReference type="PANTHER" id="PTHR11019">
    <property type="entry name" value="HTH-TYPE TRANSCRIPTIONAL REGULATOR NIMR"/>
    <property type="match status" value="1"/>
</dbReference>
<evidence type="ECO:0000259" key="4">
    <source>
        <dbReference type="PROSITE" id="PS01124"/>
    </source>
</evidence>
<dbReference type="PANTHER" id="PTHR11019:SF159">
    <property type="entry name" value="TRANSCRIPTIONAL REGULATOR-RELATED"/>
    <property type="match status" value="1"/>
</dbReference>
<evidence type="ECO:0000256" key="3">
    <source>
        <dbReference type="ARBA" id="ARBA00023163"/>
    </source>
</evidence>
<evidence type="ECO:0000256" key="1">
    <source>
        <dbReference type="ARBA" id="ARBA00023015"/>
    </source>
</evidence>
<dbReference type="InterPro" id="IPR018060">
    <property type="entry name" value="HTH_AraC"/>
</dbReference>
<feature type="domain" description="HTH araC/xylS-type" evidence="4">
    <location>
        <begin position="12"/>
        <end position="111"/>
    </location>
</feature>
<dbReference type="InterPro" id="IPR009057">
    <property type="entry name" value="Homeodomain-like_sf"/>
</dbReference>
<accession>A0ABM8GJZ5</accession>
<dbReference type="RefSeq" id="WP_350271633.1">
    <property type="nucleotide sequence ID" value="NZ_AP027732.1"/>
</dbReference>
<organism evidence="5 6">
    <name type="scientific">Frondihabitans sucicola</name>
    <dbReference type="NCBI Taxonomy" id="1268041"/>
    <lineage>
        <taxon>Bacteria</taxon>
        <taxon>Bacillati</taxon>
        <taxon>Actinomycetota</taxon>
        <taxon>Actinomycetes</taxon>
        <taxon>Micrococcales</taxon>
        <taxon>Microbacteriaceae</taxon>
        <taxon>Frondihabitans</taxon>
    </lineage>
</organism>
<keyword evidence="3" id="KW-0804">Transcription</keyword>
<dbReference type="Proteomes" id="UP001321486">
    <property type="component" value="Chromosome"/>
</dbReference>
<evidence type="ECO:0000256" key="2">
    <source>
        <dbReference type="ARBA" id="ARBA00023125"/>
    </source>
</evidence>
<dbReference type="InterPro" id="IPR020449">
    <property type="entry name" value="Tscrpt_reg_AraC-type_HTH"/>
</dbReference>
<keyword evidence="6" id="KW-1185">Reference proteome</keyword>
<dbReference type="PROSITE" id="PS01124">
    <property type="entry name" value="HTH_ARAC_FAMILY_2"/>
    <property type="match status" value="1"/>
</dbReference>
<reference evidence="6" key="1">
    <citation type="journal article" date="2019" name="Int. J. Syst. Evol. Microbiol.">
        <title>The Global Catalogue of Microorganisms (GCM) 10K type strain sequencing project: providing services to taxonomists for standard genome sequencing and annotation.</title>
        <authorList>
            <consortium name="The Broad Institute Genomics Platform"/>
            <consortium name="The Broad Institute Genome Sequencing Center for Infectious Disease"/>
            <person name="Wu L."/>
            <person name="Ma J."/>
        </authorList>
    </citation>
    <scope>NUCLEOTIDE SEQUENCE [LARGE SCALE GENOMIC DNA]</scope>
    <source>
        <strain evidence="6">NBRC 108728</strain>
    </source>
</reference>
<dbReference type="InterPro" id="IPR018062">
    <property type="entry name" value="HTH_AraC-typ_CS"/>
</dbReference>
<dbReference type="Pfam" id="PF12833">
    <property type="entry name" value="HTH_18"/>
    <property type="match status" value="1"/>
</dbReference>
<protein>
    <recommendedName>
        <fullName evidence="4">HTH araC/xylS-type domain-containing protein</fullName>
    </recommendedName>
</protein>
<keyword evidence="1" id="KW-0805">Transcription regulation</keyword>